<evidence type="ECO:0000313" key="1">
    <source>
        <dbReference type="EMBL" id="GAG61537.1"/>
    </source>
</evidence>
<name>X0ZU84_9ZZZZ</name>
<reference evidence="1" key="1">
    <citation type="journal article" date="2014" name="Front. Microbiol.">
        <title>High frequency of phylogenetically diverse reductive dehalogenase-homologous genes in deep subseafloor sedimentary metagenomes.</title>
        <authorList>
            <person name="Kawai M."/>
            <person name="Futagami T."/>
            <person name="Toyoda A."/>
            <person name="Takaki Y."/>
            <person name="Nishi S."/>
            <person name="Hori S."/>
            <person name="Arai W."/>
            <person name="Tsubouchi T."/>
            <person name="Morono Y."/>
            <person name="Uchiyama I."/>
            <person name="Ito T."/>
            <person name="Fujiyama A."/>
            <person name="Inagaki F."/>
            <person name="Takami H."/>
        </authorList>
    </citation>
    <scope>NUCLEOTIDE SEQUENCE</scope>
    <source>
        <strain evidence="1">Expedition CK06-06</strain>
    </source>
</reference>
<protein>
    <submittedName>
        <fullName evidence="1">Uncharacterized protein</fullName>
    </submittedName>
</protein>
<organism evidence="1">
    <name type="scientific">marine sediment metagenome</name>
    <dbReference type="NCBI Taxonomy" id="412755"/>
    <lineage>
        <taxon>unclassified sequences</taxon>
        <taxon>metagenomes</taxon>
        <taxon>ecological metagenomes</taxon>
    </lineage>
</organism>
<accession>X0ZU84</accession>
<gene>
    <name evidence="1" type="ORF">S01H4_17421</name>
</gene>
<dbReference type="AlphaFoldDB" id="X0ZU84"/>
<sequence>MKTQFAVRVGKFDDRKGPFCLYEEDINWNRICVDALGIEKENITFEEN</sequence>
<dbReference type="EMBL" id="BART01007673">
    <property type="protein sequence ID" value="GAG61537.1"/>
    <property type="molecule type" value="Genomic_DNA"/>
</dbReference>
<proteinExistence type="predicted"/>
<feature type="non-terminal residue" evidence="1">
    <location>
        <position position="48"/>
    </location>
</feature>
<comment type="caution">
    <text evidence="1">The sequence shown here is derived from an EMBL/GenBank/DDBJ whole genome shotgun (WGS) entry which is preliminary data.</text>
</comment>